<feature type="transmembrane region" description="Helical" evidence="6">
    <location>
        <begin position="290"/>
        <end position="313"/>
    </location>
</feature>
<dbReference type="PANTHER" id="PTHR30250">
    <property type="entry name" value="PST FAMILY PREDICTED COLANIC ACID TRANSPORTER"/>
    <property type="match status" value="1"/>
</dbReference>
<feature type="transmembrane region" description="Helical" evidence="6">
    <location>
        <begin position="359"/>
        <end position="377"/>
    </location>
</feature>
<dbReference type="CDD" id="cd13128">
    <property type="entry name" value="MATE_Wzx_like"/>
    <property type="match status" value="1"/>
</dbReference>
<feature type="transmembrane region" description="Helical" evidence="6">
    <location>
        <begin position="145"/>
        <end position="164"/>
    </location>
</feature>
<evidence type="ECO:0000256" key="5">
    <source>
        <dbReference type="ARBA" id="ARBA00023136"/>
    </source>
</evidence>
<feature type="transmembrane region" description="Helical" evidence="6">
    <location>
        <begin position="325"/>
        <end position="347"/>
    </location>
</feature>
<organism evidence="7 8">
    <name type="scientific">Treponema parvum</name>
    <dbReference type="NCBI Taxonomy" id="138851"/>
    <lineage>
        <taxon>Bacteria</taxon>
        <taxon>Pseudomonadati</taxon>
        <taxon>Spirochaetota</taxon>
        <taxon>Spirochaetia</taxon>
        <taxon>Spirochaetales</taxon>
        <taxon>Treponemataceae</taxon>
        <taxon>Treponema</taxon>
    </lineage>
</organism>
<feature type="transmembrane region" description="Helical" evidence="6">
    <location>
        <begin position="383"/>
        <end position="405"/>
    </location>
</feature>
<evidence type="ECO:0000256" key="6">
    <source>
        <dbReference type="SAM" id="Phobius"/>
    </source>
</evidence>
<evidence type="ECO:0000256" key="3">
    <source>
        <dbReference type="ARBA" id="ARBA00022692"/>
    </source>
</evidence>
<feature type="transmembrane region" description="Helical" evidence="6">
    <location>
        <begin position="441"/>
        <end position="463"/>
    </location>
</feature>
<feature type="transmembrane region" description="Helical" evidence="6">
    <location>
        <begin position="170"/>
        <end position="191"/>
    </location>
</feature>
<feature type="transmembrane region" description="Helical" evidence="6">
    <location>
        <begin position="212"/>
        <end position="237"/>
    </location>
</feature>
<keyword evidence="4 6" id="KW-1133">Transmembrane helix</keyword>
<evidence type="ECO:0000313" key="8">
    <source>
        <dbReference type="Proteomes" id="UP000671908"/>
    </source>
</evidence>
<dbReference type="Pfam" id="PF01943">
    <property type="entry name" value="Polysacc_synt"/>
    <property type="match status" value="1"/>
</dbReference>
<proteinExistence type="predicted"/>
<keyword evidence="2" id="KW-1003">Cell membrane</keyword>
<feature type="transmembrane region" description="Helical" evidence="6">
    <location>
        <begin position="243"/>
        <end position="269"/>
    </location>
</feature>
<dbReference type="EMBL" id="CP054142">
    <property type="protein sequence ID" value="QTQ14067.1"/>
    <property type="molecule type" value="Genomic_DNA"/>
</dbReference>
<gene>
    <name evidence="7" type="ORF">HRQ91_06130</name>
</gene>
<dbReference type="KEGG" id="tpav:HRQ91_06130"/>
<feature type="transmembrane region" description="Helical" evidence="6">
    <location>
        <begin position="114"/>
        <end position="138"/>
    </location>
</feature>
<dbReference type="InterPro" id="IPR002797">
    <property type="entry name" value="Polysacc_synth"/>
</dbReference>
<evidence type="ECO:0000313" key="7">
    <source>
        <dbReference type="EMBL" id="QTQ14067.1"/>
    </source>
</evidence>
<evidence type="ECO:0000256" key="1">
    <source>
        <dbReference type="ARBA" id="ARBA00004651"/>
    </source>
</evidence>
<dbReference type="PANTHER" id="PTHR30250:SF11">
    <property type="entry name" value="O-ANTIGEN TRANSPORTER-RELATED"/>
    <property type="match status" value="1"/>
</dbReference>
<feature type="transmembrane region" description="Helical" evidence="6">
    <location>
        <begin position="417"/>
        <end position="435"/>
    </location>
</feature>
<feature type="transmembrane region" description="Helical" evidence="6">
    <location>
        <begin position="12"/>
        <end position="31"/>
    </location>
</feature>
<keyword evidence="8" id="KW-1185">Reference proteome</keyword>
<dbReference type="Proteomes" id="UP000671908">
    <property type="component" value="Chromosome"/>
</dbReference>
<feature type="transmembrane region" description="Helical" evidence="6">
    <location>
        <begin position="86"/>
        <end position="108"/>
    </location>
</feature>
<feature type="transmembrane region" description="Helical" evidence="6">
    <location>
        <begin position="43"/>
        <end position="65"/>
    </location>
</feature>
<dbReference type="InterPro" id="IPR050833">
    <property type="entry name" value="Poly_Biosynth_Transport"/>
</dbReference>
<evidence type="ECO:0000256" key="2">
    <source>
        <dbReference type="ARBA" id="ARBA00022475"/>
    </source>
</evidence>
<keyword evidence="5 6" id="KW-0472">Membrane</keyword>
<accession>A0A975IEQ3</accession>
<keyword evidence="3 6" id="KW-0812">Transmembrane</keyword>
<dbReference type="RefSeq" id="WP_210118760.1">
    <property type="nucleotide sequence ID" value="NZ_CP054142.1"/>
</dbReference>
<sequence>MSQKSLKNNAFFNFIRSFLNIAFPIVSFPYASRILMPEGIGKVNFANSVVDYFVLIASLGIAQYATREAAILREDFNKLSKFLKEILLITLFATLFAYILLIISLFAVPKFHEYRMLMIVCSTKILFVSAGINWLFIAQEEYSYITLRTAIFQIVSLASLFLFVHKSDDYLTYAFIGIFSNAGSNICNIFYSRKFINILVKTKLQLKKHIKPVFYFFGISCSQQILNGIDSVMLGFIMNDTAVGLYAAAIKIKSLVTPLIATITGTLLPRASFYVSNNNSKKYDELIQKGLGISLFLSFPCTVGMICICRPFILLFCGENYLPAVSPMIVISPMIIASAFNSFLNDAIINPLKMEKKSFYIQFSGVALNVFLNYILIKKLNVLGAALSTVIIEYILTVARLYICFPTIKNTFKLRSILDPLICSFLMGIIINFLAKAIQNNFIYLSASIVFGFFSYIAFMIVIRNPIMKLFIIFFQSSVAKIIS</sequence>
<dbReference type="AlphaFoldDB" id="A0A975IEQ3"/>
<reference evidence="7 8" key="1">
    <citation type="journal article" date="2021" name="Microbiol. Resour. Announc.">
        <title>Complete Genome Sequences of Three Human Oral Treponema parvum Isolates.</title>
        <authorList>
            <person name="Zeng H."/>
            <person name="Watt R.M."/>
        </authorList>
    </citation>
    <scope>NUCLEOTIDE SEQUENCE [LARGE SCALE GENOMIC DNA]</scope>
    <source>
        <strain evidence="7 8">ATCC 700770</strain>
    </source>
</reference>
<evidence type="ECO:0000256" key="4">
    <source>
        <dbReference type="ARBA" id="ARBA00022989"/>
    </source>
</evidence>
<dbReference type="GO" id="GO:0005886">
    <property type="term" value="C:plasma membrane"/>
    <property type="evidence" value="ECO:0007669"/>
    <property type="project" value="UniProtKB-SubCell"/>
</dbReference>
<comment type="subcellular location">
    <subcellularLocation>
        <location evidence="1">Cell membrane</location>
        <topology evidence="1">Multi-pass membrane protein</topology>
    </subcellularLocation>
</comment>
<name>A0A975IEQ3_9SPIR</name>
<protein>
    <submittedName>
        <fullName evidence="7">Flippase</fullName>
    </submittedName>
</protein>